<proteinExistence type="predicted"/>
<dbReference type="SUPFAM" id="SSF53098">
    <property type="entry name" value="Ribonuclease H-like"/>
    <property type="match status" value="1"/>
</dbReference>
<evidence type="ECO:0000313" key="4">
    <source>
        <dbReference type="Proteomes" id="UP000011523"/>
    </source>
</evidence>
<reference evidence="3 4" key="1">
    <citation type="journal article" date="2014" name="PLoS Genet.">
        <title>Phylogenetically driven sequencing of extremely halophilic archaea reveals strategies for static and dynamic osmo-response.</title>
        <authorList>
            <person name="Becker E.A."/>
            <person name="Seitzer P.M."/>
            <person name="Tritt A."/>
            <person name="Larsen D."/>
            <person name="Krusor M."/>
            <person name="Yao A.I."/>
            <person name="Wu D."/>
            <person name="Madern D."/>
            <person name="Eisen J.A."/>
            <person name="Darling A.E."/>
            <person name="Facciotti M.T."/>
        </authorList>
    </citation>
    <scope>NUCLEOTIDE SEQUENCE [LARGE SCALE GENOMIC DNA]</scope>
    <source>
        <strain evidence="3 4">DSM 14210</strain>
    </source>
</reference>
<evidence type="ECO:0000313" key="3">
    <source>
        <dbReference type="EMBL" id="ELZ32350.1"/>
    </source>
</evidence>
<dbReference type="GO" id="GO:0003677">
    <property type="term" value="F:DNA binding"/>
    <property type="evidence" value="ECO:0007669"/>
    <property type="project" value="InterPro"/>
</dbReference>
<dbReference type="InterPro" id="IPR002559">
    <property type="entry name" value="Transposase_11"/>
</dbReference>
<dbReference type="GO" id="GO:0006313">
    <property type="term" value="P:DNA transposition"/>
    <property type="evidence" value="ECO:0007669"/>
    <property type="project" value="InterPro"/>
</dbReference>
<dbReference type="InterPro" id="IPR012337">
    <property type="entry name" value="RNaseH-like_sf"/>
</dbReference>
<accession>M0DA26</accession>
<gene>
    <name evidence="3" type="ORF">C472_15819</name>
</gene>
<evidence type="ECO:0000259" key="2">
    <source>
        <dbReference type="Pfam" id="PF01609"/>
    </source>
</evidence>
<sequence length="584" mass="65886">MVCLGGGAVPTDPPAVAESIIVHAETLCEREDHLWDVIQKLSIPIDNLEDARDQNRVNFGTDEIFRTLLFKGIRGISQNELAQRLGQEPSLVKSFHLDVTDLSNTPTQQELSYAHAQFSEDTQKVLDRTVVGIRQAALDNGVLTEGLVPSVPTDDDEEPQSANEYKKEKAQKTLTLARKHVIPEFDTHRAAHKKYSDEVMLDMFASICANNGSAHSEAEYGWLTDDDLVCDDSTFLRAIKKIATPKGSDAQLTFEDFEDDDSMPEINQIRDATMTAFNAATKNIINSIRGDDPFDSRETVAAIDITHEQFHVWPWEDKEAGIAKPDYPEMVSGYKKDGEYKRGYKYATITLVGDHAPIVLGIEPVKEDSVWESDDSPSYSKAELVSRLLDRAEQFVDLDTVMFDRGFHAKRVYADVHDRGLTYLSPVPRYEDDLAAIQDIQAHPTADEAVMHDVPVEIDSEVHHEVEYLYTPSTSDDADGKYAVFVTNQDRVEPEEISSVVNGYSRRWDIENQYKSIKDFMPKTSSTDYRLRLCNFALSTLIYNLWRLTDYLIKVALDEPIRSPPVITAKTFVRALGDFLREFG</sequence>
<organism evidence="3 4">
    <name type="scientific">Halorubrum tebenquichense DSM 14210</name>
    <dbReference type="NCBI Taxonomy" id="1227485"/>
    <lineage>
        <taxon>Archaea</taxon>
        <taxon>Methanobacteriati</taxon>
        <taxon>Methanobacteriota</taxon>
        <taxon>Stenosarchaea group</taxon>
        <taxon>Halobacteria</taxon>
        <taxon>Halobacteriales</taxon>
        <taxon>Haloferacaceae</taxon>
        <taxon>Halorubrum</taxon>
    </lineage>
</organism>
<evidence type="ECO:0000256" key="1">
    <source>
        <dbReference type="SAM" id="MobiDB-lite"/>
    </source>
</evidence>
<dbReference type="GO" id="GO:0004803">
    <property type="term" value="F:transposase activity"/>
    <property type="evidence" value="ECO:0007669"/>
    <property type="project" value="InterPro"/>
</dbReference>
<protein>
    <recommendedName>
        <fullName evidence="2">Transposase IS4-like domain-containing protein</fullName>
    </recommendedName>
</protein>
<dbReference type="PATRIC" id="fig|1227485.3.peg.3074"/>
<dbReference type="AlphaFoldDB" id="M0DA26"/>
<feature type="domain" description="Transposase IS4-like" evidence="2">
    <location>
        <begin position="381"/>
        <end position="545"/>
    </location>
</feature>
<feature type="region of interest" description="Disordered" evidence="1">
    <location>
        <begin position="145"/>
        <end position="165"/>
    </location>
</feature>
<name>M0DA26_9EURY</name>
<dbReference type="Proteomes" id="UP000011523">
    <property type="component" value="Unassembled WGS sequence"/>
</dbReference>
<comment type="caution">
    <text evidence="3">The sequence shown here is derived from an EMBL/GenBank/DDBJ whole genome shotgun (WGS) entry which is preliminary data.</text>
</comment>
<dbReference type="EMBL" id="AOJD01000082">
    <property type="protein sequence ID" value="ELZ32350.1"/>
    <property type="molecule type" value="Genomic_DNA"/>
</dbReference>
<keyword evidence="4" id="KW-1185">Reference proteome</keyword>
<dbReference type="Pfam" id="PF01609">
    <property type="entry name" value="DDE_Tnp_1"/>
    <property type="match status" value="1"/>
</dbReference>